<comment type="caution">
    <text evidence="3">The sequence shown here is derived from an EMBL/GenBank/DDBJ whole genome shotgun (WGS) entry which is preliminary data.</text>
</comment>
<evidence type="ECO:0000313" key="4">
    <source>
        <dbReference type="Proteomes" id="UP000270299"/>
    </source>
</evidence>
<accession>A0A3L7A0D4</accession>
<protein>
    <submittedName>
        <fullName evidence="3">ABC transporter substrate-binding protein</fullName>
    </submittedName>
</protein>
<keyword evidence="1" id="KW-0732">Signal</keyword>
<feature type="signal peptide" evidence="1">
    <location>
        <begin position="1"/>
        <end position="28"/>
    </location>
</feature>
<keyword evidence="4" id="KW-1185">Reference proteome</keyword>
<sequence length="160" mass="16942">MSRIRSKIAIAALAVALGLTGCATTFPADPEGTLDRVSGGTLRVGISPNGEWTQMTDDGEASGIEVDLVEEFAGSIDADIAWVEGSEERLMTQLEEGSLDLVIGGLTDQSPWSDRSAITKPFTEVTTSTGLEKHVMAAPMGENAFLLELERFLLNTEGAP</sequence>
<dbReference type="SUPFAM" id="SSF53850">
    <property type="entry name" value="Periplasmic binding protein-like II"/>
    <property type="match status" value="1"/>
</dbReference>
<feature type="domain" description="Solute-binding protein family 3/N-terminal" evidence="2">
    <location>
        <begin position="42"/>
        <end position="122"/>
    </location>
</feature>
<name>A0A3L7A0D4_9MICO</name>
<dbReference type="Gene3D" id="3.40.190.10">
    <property type="entry name" value="Periplasmic binding protein-like II"/>
    <property type="match status" value="1"/>
</dbReference>
<reference evidence="3 4" key="1">
    <citation type="submission" date="2018-10" db="EMBL/GenBank/DDBJ databases">
        <authorList>
            <person name="Li J."/>
        </authorList>
    </citation>
    <scope>NUCLEOTIDE SEQUENCE [LARGE SCALE GENOMIC DNA]</scope>
    <source>
        <strain evidence="3 4">CCTCC AB209002</strain>
    </source>
</reference>
<evidence type="ECO:0000313" key="3">
    <source>
        <dbReference type="EMBL" id="RLP73534.1"/>
    </source>
</evidence>
<dbReference type="AlphaFoldDB" id="A0A3L7A0D4"/>
<dbReference type="Proteomes" id="UP000270299">
    <property type="component" value="Unassembled WGS sequence"/>
</dbReference>
<evidence type="ECO:0000259" key="2">
    <source>
        <dbReference type="Pfam" id="PF00497"/>
    </source>
</evidence>
<gene>
    <name evidence="3" type="ORF">D9V29_01500</name>
</gene>
<dbReference type="InterPro" id="IPR001638">
    <property type="entry name" value="Solute-binding_3/MltF_N"/>
</dbReference>
<proteinExistence type="predicted"/>
<dbReference type="OrthoDB" id="6150901at2"/>
<organism evidence="3 4">
    <name type="scientific">Mycetocola manganoxydans</name>
    <dbReference type="NCBI Taxonomy" id="699879"/>
    <lineage>
        <taxon>Bacteria</taxon>
        <taxon>Bacillati</taxon>
        <taxon>Actinomycetota</taxon>
        <taxon>Actinomycetes</taxon>
        <taxon>Micrococcales</taxon>
        <taxon>Microbacteriaceae</taxon>
        <taxon>Mycetocola</taxon>
    </lineage>
</organism>
<dbReference type="PROSITE" id="PS51257">
    <property type="entry name" value="PROKAR_LIPOPROTEIN"/>
    <property type="match status" value="1"/>
</dbReference>
<dbReference type="Pfam" id="PF00497">
    <property type="entry name" value="SBP_bac_3"/>
    <property type="match status" value="1"/>
</dbReference>
<evidence type="ECO:0000256" key="1">
    <source>
        <dbReference type="SAM" id="SignalP"/>
    </source>
</evidence>
<dbReference type="EMBL" id="RCUV01000002">
    <property type="protein sequence ID" value="RLP73534.1"/>
    <property type="molecule type" value="Genomic_DNA"/>
</dbReference>
<feature type="chain" id="PRO_5017936590" evidence="1">
    <location>
        <begin position="29"/>
        <end position="160"/>
    </location>
</feature>